<organism evidence="3 4">
    <name type="scientific">Desulfuromonas soudanensis</name>
    <dbReference type="NCBI Taxonomy" id="1603606"/>
    <lineage>
        <taxon>Bacteria</taxon>
        <taxon>Pseudomonadati</taxon>
        <taxon>Thermodesulfobacteriota</taxon>
        <taxon>Desulfuromonadia</taxon>
        <taxon>Desulfuromonadales</taxon>
        <taxon>Desulfuromonadaceae</taxon>
        <taxon>Desulfuromonas</taxon>
    </lineage>
</organism>
<dbReference type="Pfam" id="PF00581">
    <property type="entry name" value="Rhodanese"/>
    <property type="match status" value="1"/>
</dbReference>
<dbReference type="Gene3D" id="3.40.250.10">
    <property type="entry name" value="Rhodanese-like domain"/>
    <property type="match status" value="1"/>
</dbReference>
<feature type="domain" description="Rhodanese" evidence="2">
    <location>
        <begin position="33"/>
        <end position="121"/>
    </location>
</feature>
<dbReference type="EMBL" id="CP010802">
    <property type="protein sequence ID" value="ALC17450.1"/>
    <property type="molecule type" value="Genomic_DNA"/>
</dbReference>
<dbReference type="SUPFAM" id="SSF52821">
    <property type="entry name" value="Rhodanese/Cell cycle control phosphatase"/>
    <property type="match status" value="1"/>
</dbReference>
<evidence type="ECO:0000313" key="3">
    <source>
        <dbReference type="EMBL" id="ALC17450.1"/>
    </source>
</evidence>
<accession>A0A0M4DJB6</accession>
<keyword evidence="1" id="KW-0732">Signal</keyword>
<dbReference type="KEGG" id="des:DSOUD_2700"/>
<feature type="chain" id="PRO_5005792335" description="Rhodanese domain-containing protein" evidence="1">
    <location>
        <begin position="17"/>
        <end position="124"/>
    </location>
</feature>
<evidence type="ECO:0000313" key="4">
    <source>
        <dbReference type="Proteomes" id="UP000057158"/>
    </source>
</evidence>
<dbReference type="AlphaFoldDB" id="A0A0M4DJB6"/>
<dbReference type="InterPro" id="IPR036873">
    <property type="entry name" value="Rhodanese-like_dom_sf"/>
</dbReference>
<dbReference type="PANTHER" id="PTHR43031:SF1">
    <property type="entry name" value="PYRIDINE NUCLEOTIDE-DISULPHIDE OXIDOREDUCTASE"/>
    <property type="match status" value="1"/>
</dbReference>
<feature type="signal peptide" evidence="1">
    <location>
        <begin position="1"/>
        <end position="16"/>
    </location>
</feature>
<proteinExistence type="predicted"/>
<sequence>MLAVLLLCVFSLPAQAGEVRNISPVQARDLVTGDARVFLLDVRTPEEYRQVRIAGAHLIPIDALVRRIGEIPADRPLLVYCAVGSRSDQVAGYLARRGYGEVYNMVGGVMGWQLRGLPVIQGGP</sequence>
<keyword evidence="4" id="KW-1185">Reference proteome</keyword>
<dbReference type="CDD" id="cd00158">
    <property type="entry name" value="RHOD"/>
    <property type="match status" value="1"/>
</dbReference>
<name>A0A0M4DJB6_9BACT</name>
<dbReference type="InterPro" id="IPR050229">
    <property type="entry name" value="GlpE_sulfurtransferase"/>
</dbReference>
<dbReference type="InterPro" id="IPR001763">
    <property type="entry name" value="Rhodanese-like_dom"/>
</dbReference>
<reference evidence="3 4" key="1">
    <citation type="submission" date="2015-07" db="EMBL/GenBank/DDBJ databases">
        <title>Isolation and Genomic Characterization of a Novel Halophilic Metal-Reducing Deltaproteobacterium from the Deep Subsurface.</title>
        <authorList>
            <person name="Badalamenti J.P."/>
            <person name="Summers Z.M."/>
            <person name="Gralnick J.A."/>
            <person name="Bond D.R."/>
        </authorList>
    </citation>
    <scope>NUCLEOTIDE SEQUENCE [LARGE SCALE GENOMIC DNA]</scope>
    <source>
        <strain evidence="3 4">WTL</strain>
    </source>
</reference>
<dbReference type="STRING" id="1603606.DSOUD_2700"/>
<dbReference type="PATRIC" id="fig|1603606.3.peg.2933"/>
<dbReference type="PROSITE" id="PS50206">
    <property type="entry name" value="RHODANESE_3"/>
    <property type="match status" value="1"/>
</dbReference>
<gene>
    <name evidence="3" type="ORF">DSOUD_2700</name>
</gene>
<evidence type="ECO:0000259" key="2">
    <source>
        <dbReference type="PROSITE" id="PS50206"/>
    </source>
</evidence>
<evidence type="ECO:0000256" key="1">
    <source>
        <dbReference type="SAM" id="SignalP"/>
    </source>
</evidence>
<dbReference type="PANTHER" id="PTHR43031">
    <property type="entry name" value="FAD-DEPENDENT OXIDOREDUCTASE"/>
    <property type="match status" value="1"/>
</dbReference>
<dbReference type="Proteomes" id="UP000057158">
    <property type="component" value="Chromosome"/>
</dbReference>
<protein>
    <recommendedName>
        <fullName evidence="2">Rhodanese domain-containing protein</fullName>
    </recommendedName>
</protein>
<dbReference type="SMART" id="SM00450">
    <property type="entry name" value="RHOD"/>
    <property type="match status" value="1"/>
</dbReference>